<organism evidence="3 4">
    <name type="scientific">Reinekea blandensis MED297</name>
    <dbReference type="NCBI Taxonomy" id="314283"/>
    <lineage>
        <taxon>Bacteria</taxon>
        <taxon>Pseudomonadati</taxon>
        <taxon>Pseudomonadota</taxon>
        <taxon>Gammaproteobacteria</taxon>
        <taxon>Oceanospirillales</taxon>
        <taxon>Saccharospirillaceae</taxon>
        <taxon>Reinekea</taxon>
    </lineage>
</organism>
<dbReference type="Proteomes" id="UP000005953">
    <property type="component" value="Unassembled WGS sequence"/>
</dbReference>
<gene>
    <name evidence="3" type="ORF">MED297_14690</name>
</gene>
<dbReference type="Pfam" id="PF20661">
    <property type="entry name" value="SutA-RBD"/>
    <property type="match status" value="1"/>
</dbReference>
<protein>
    <recommendedName>
        <fullName evidence="2">Transcriptional regulator SutA RNAP-binding domain-containing protein</fullName>
    </recommendedName>
</protein>
<feature type="region of interest" description="Disordered" evidence="1">
    <location>
        <begin position="88"/>
        <end position="107"/>
    </location>
</feature>
<accession>A4BI52</accession>
<sequence length="127" mass="14555">MAICYCIWSNFDQLVPAITVMKPVRTKKDLQADLAQQVESFLSHGGEIDVVERGTSGLPHDKPWINPFKSADHEKSQSRTPVPEVLAAIDSRKQKRNKPVPKKRQPEKVWIYDDFGEPVRWVWKDGS</sequence>
<comment type="caution">
    <text evidence="3">The sequence shown here is derived from an EMBL/GenBank/DDBJ whole genome shotgun (WGS) entry which is preliminary data.</text>
</comment>
<feature type="domain" description="Transcriptional regulator SutA RNAP-binding" evidence="2">
    <location>
        <begin position="26"/>
        <end position="59"/>
    </location>
</feature>
<evidence type="ECO:0000313" key="4">
    <source>
        <dbReference type="Proteomes" id="UP000005953"/>
    </source>
</evidence>
<evidence type="ECO:0000259" key="2">
    <source>
        <dbReference type="Pfam" id="PF20661"/>
    </source>
</evidence>
<name>A4BI52_9GAMM</name>
<proteinExistence type="predicted"/>
<dbReference type="HOGENOM" id="CLU_2230771_0_0_6"/>
<feature type="compositionally biased region" description="Basic residues" evidence="1">
    <location>
        <begin position="93"/>
        <end position="103"/>
    </location>
</feature>
<dbReference type="STRING" id="314283.MED297_14690"/>
<evidence type="ECO:0000313" key="3">
    <source>
        <dbReference type="EMBL" id="EAR08195.1"/>
    </source>
</evidence>
<dbReference type="EMBL" id="AAOE01000024">
    <property type="protein sequence ID" value="EAR08195.1"/>
    <property type="molecule type" value="Genomic_DNA"/>
</dbReference>
<dbReference type="InterPro" id="IPR049191">
    <property type="entry name" value="SutA_RBD"/>
</dbReference>
<evidence type="ECO:0000256" key="1">
    <source>
        <dbReference type="SAM" id="MobiDB-lite"/>
    </source>
</evidence>
<dbReference type="AlphaFoldDB" id="A4BI52"/>
<feature type="region of interest" description="Disordered" evidence="1">
    <location>
        <begin position="61"/>
        <end position="82"/>
    </location>
</feature>
<reference evidence="3 4" key="1">
    <citation type="submission" date="2006-02" db="EMBL/GenBank/DDBJ databases">
        <authorList>
            <person name="Pinhassi J."/>
            <person name="Pedros-Alio C."/>
            <person name="Ferriera S."/>
            <person name="Johnson J."/>
            <person name="Kravitz S."/>
            <person name="Halpern A."/>
            <person name="Remington K."/>
            <person name="Beeson K."/>
            <person name="Tran B."/>
            <person name="Rogers Y.-H."/>
            <person name="Friedman R."/>
            <person name="Venter J.C."/>
        </authorList>
    </citation>
    <scope>NUCLEOTIDE SEQUENCE [LARGE SCALE GENOMIC DNA]</scope>
    <source>
        <strain evidence="3 4">MED297</strain>
    </source>
</reference>
<keyword evidence="4" id="KW-1185">Reference proteome</keyword>